<dbReference type="SUPFAM" id="SSF100950">
    <property type="entry name" value="NagB/RpiA/CoA transferase-like"/>
    <property type="match status" value="1"/>
</dbReference>
<evidence type="ECO:0000313" key="3">
    <source>
        <dbReference type="Proteomes" id="UP000199379"/>
    </source>
</evidence>
<dbReference type="OrthoDB" id="9801795at2"/>
<proteinExistence type="predicted"/>
<feature type="domain" description="Acetyl-CoA hydrolase/transferase C-terminal" evidence="1">
    <location>
        <begin position="329"/>
        <end position="490"/>
    </location>
</feature>
<organism evidence="2 3">
    <name type="scientific">Cribrihabitans marinus</name>
    <dbReference type="NCBI Taxonomy" id="1227549"/>
    <lineage>
        <taxon>Bacteria</taxon>
        <taxon>Pseudomonadati</taxon>
        <taxon>Pseudomonadota</taxon>
        <taxon>Alphaproteobacteria</taxon>
        <taxon>Rhodobacterales</taxon>
        <taxon>Paracoccaceae</taxon>
        <taxon>Cribrihabitans</taxon>
    </lineage>
</organism>
<dbReference type="InterPro" id="IPR037171">
    <property type="entry name" value="NagB/RpiA_transferase-like"/>
</dbReference>
<dbReference type="EMBL" id="FNYD01000009">
    <property type="protein sequence ID" value="SEJ96048.1"/>
    <property type="molecule type" value="Genomic_DNA"/>
</dbReference>
<keyword evidence="3" id="KW-1185">Reference proteome</keyword>
<name>A0A1H7D2C6_9RHOB</name>
<dbReference type="Proteomes" id="UP000199379">
    <property type="component" value="Unassembled WGS sequence"/>
</dbReference>
<dbReference type="InterPro" id="IPR038460">
    <property type="entry name" value="AcetylCoA_hyd_C_sf"/>
</dbReference>
<dbReference type="GO" id="GO:0008775">
    <property type="term" value="F:acetate CoA-transferase activity"/>
    <property type="evidence" value="ECO:0007669"/>
    <property type="project" value="InterPro"/>
</dbReference>
<dbReference type="PANTHER" id="PTHR21432">
    <property type="entry name" value="ACETYL-COA HYDROLASE-RELATED"/>
    <property type="match status" value="1"/>
</dbReference>
<gene>
    <name evidence="2" type="ORF">SAMN05444007_109167</name>
</gene>
<dbReference type="GO" id="GO:0006083">
    <property type="term" value="P:acetate metabolic process"/>
    <property type="evidence" value="ECO:0007669"/>
    <property type="project" value="InterPro"/>
</dbReference>
<dbReference type="Pfam" id="PF13336">
    <property type="entry name" value="AcetylCoA_hyd_C"/>
    <property type="match status" value="1"/>
</dbReference>
<evidence type="ECO:0000259" key="1">
    <source>
        <dbReference type="Pfam" id="PF13336"/>
    </source>
</evidence>
<dbReference type="InterPro" id="IPR026888">
    <property type="entry name" value="AcetylCoA_hyd_C"/>
</dbReference>
<keyword evidence="2" id="KW-0378">Hydrolase</keyword>
<evidence type="ECO:0000313" key="2">
    <source>
        <dbReference type="EMBL" id="SEJ96048.1"/>
    </source>
</evidence>
<protein>
    <submittedName>
        <fullName evidence="2">Acyl-CoA hydrolase</fullName>
    </submittedName>
</protein>
<reference evidence="2 3" key="1">
    <citation type="submission" date="2016-10" db="EMBL/GenBank/DDBJ databases">
        <authorList>
            <person name="de Groot N.N."/>
        </authorList>
    </citation>
    <scope>NUCLEOTIDE SEQUENCE [LARGE SCALE GENOMIC DNA]</scope>
    <source>
        <strain evidence="2 3">DSM 29340</strain>
    </source>
</reference>
<dbReference type="AlphaFoldDB" id="A0A1H7D2C6"/>
<accession>A0A1H7D2C6</accession>
<dbReference type="GO" id="GO:0016787">
    <property type="term" value="F:hydrolase activity"/>
    <property type="evidence" value="ECO:0007669"/>
    <property type="project" value="UniProtKB-KW"/>
</dbReference>
<dbReference type="PANTHER" id="PTHR21432:SF20">
    <property type="entry name" value="ACETYL-COA HYDROLASE"/>
    <property type="match status" value="1"/>
</dbReference>
<dbReference type="Gene3D" id="3.30.750.70">
    <property type="entry name" value="4-hydroxybutyrate coenzyme like domains"/>
    <property type="match status" value="1"/>
</dbReference>
<sequence>MRRWQDADALAEAVFDACGGEVRLALPLGLGKPVNIVDGLVRAAAADPARRLQIFTALTLEPPDEGEEVRDRFLGPARERLFGNYRAPSYARMLREGSLPPNIEIREFFLLAGRWIGVEPAQRNYIAANYTHARDVLLDRRPNVLAQLLAEEDGRLSLSCNTDISADLFDFRRRGEADFIALAEIHPDLPFLDAGAGEIGADEFAHRLDPPEQRALFAAPRRPVGPQTHAIGLHTARLVPDGGTLQIGIGALGDAIGHALLLRHDGRGRAIQEACPFPSQAPPGEPFETGIYGLTEMLTEGLFRLFEAGIVRREVSGAAIHAGFFVESRDFYRRLRALPEDKRARIAMMPVSFTNALYGDEAAKRAARRDARFVNVTMQVSLLGDAMSDTLPGGQVVSGIGGQFNFVDQAFALSGARSILTLPASRMKDGRPVSNIRWNVATVSIPRHLRDIVVTEYGAADLRGKTDAEVIAALLNIADSRFQEELRQEAVAAGKLPPDHRIPQAHRNNTPQALDGWLLPHRSALPDFPFGSDFTEIEQTILPALERLGDLGKSRWGQARLLASACFNPAHPDETRAMERMGWSEGVSLTALAFRGALRMVAREGWHVGG</sequence>
<dbReference type="STRING" id="1227549.SAMN05444007_109167"/>
<dbReference type="Gene3D" id="3.40.1080.20">
    <property type="entry name" value="Acetyl-CoA hydrolase/transferase C-terminal domain"/>
    <property type="match status" value="1"/>
</dbReference>
<dbReference type="InterPro" id="IPR046433">
    <property type="entry name" value="ActCoA_hydro"/>
</dbReference>
<dbReference type="RefSeq" id="WP_143057932.1">
    <property type="nucleotide sequence ID" value="NZ_BMGV01000009.1"/>
</dbReference>